<sequence>MSGELFSEFLDFHGIQKIGNVNYDDFHISEISKMTKNSLMENFMFDKPTAKKILDLLAKKNGKPPQSPARRFVQSLINKTFESSAPLSKFESYYKNVKDDEDVDVRNQEGFYMEPDVISAAYCLPFDSFRQIYKNNCSTSLFFGKKEYPSQFNSKGWTPLMYAATMQQGKIVEYLLSKGANLRLQEHTGKTALMLAASYGKHSIIKIMRDYGIYRSKLFTNKSQMEVIRNEIGLKLVDENSYTALHYAVYANQYDAVDVLMQLNADPEVLDRHGRSPLDYARDLPSEDILRLIQNHQKKL</sequence>
<dbReference type="WBParaSite" id="JU765_v2.g10680.t1">
    <property type="protein sequence ID" value="JU765_v2.g10680.t1"/>
    <property type="gene ID" value="JU765_v2.g10680"/>
</dbReference>
<protein>
    <submittedName>
        <fullName evidence="2">Ankyrin repeat protein</fullName>
    </submittedName>
</protein>
<proteinExistence type="predicted"/>
<organism evidence="1 2">
    <name type="scientific">Panagrolaimus sp. JU765</name>
    <dbReference type="NCBI Taxonomy" id="591449"/>
    <lineage>
        <taxon>Eukaryota</taxon>
        <taxon>Metazoa</taxon>
        <taxon>Ecdysozoa</taxon>
        <taxon>Nematoda</taxon>
        <taxon>Chromadorea</taxon>
        <taxon>Rhabditida</taxon>
        <taxon>Tylenchina</taxon>
        <taxon>Panagrolaimomorpha</taxon>
        <taxon>Panagrolaimoidea</taxon>
        <taxon>Panagrolaimidae</taxon>
        <taxon>Panagrolaimus</taxon>
    </lineage>
</organism>
<evidence type="ECO:0000313" key="1">
    <source>
        <dbReference type="Proteomes" id="UP000887576"/>
    </source>
</evidence>
<reference evidence="2" key="1">
    <citation type="submission" date="2022-11" db="UniProtKB">
        <authorList>
            <consortium name="WormBaseParasite"/>
        </authorList>
    </citation>
    <scope>IDENTIFICATION</scope>
</reference>
<dbReference type="Proteomes" id="UP000887576">
    <property type="component" value="Unplaced"/>
</dbReference>
<accession>A0AC34PWI8</accession>
<evidence type="ECO:0000313" key="2">
    <source>
        <dbReference type="WBParaSite" id="JU765_v2.g10680.t1"/>
    </source>
</evidence>
<name>A0AC34PWI8_9BILA</name>